<evidence type="ECO:0000256" key="2">
    <source>
        <dbReference type="ARBA" id="ARBA00016066"/>
    </source>
</evidence>
<proteinExistence type="inferred from homology"/>
<dbReference type="PANTHER" id="PTHR12830:SF9">
    <property type="entry name" value="ANAPHASE-PROMOTING COMPLEX SUBUNIT 5"/>
    <property type="match status" value="1"/>
</dbReference>
<dbReference type="GO" id="GO:0005680">
    <property type="term" value="C:anaphase-promoting complex"/>
    <property type="evidence" value="ECO:0007669"/>
    <property type="project" value="InterPro"/>
</dbReference>
<evidence type="ECO:0000259" key="9">
    <source>
        <dbReference type="Pfam" id="PF12862"/>
    </source>
</evidence>
<dbReference type="GO" id="GO:0051301">
    <property type="term" value="P:cell division"/>
    <property type="evidence" value="ECO:0007669"/>
    <property type="project" value="UniProtKB-KW"/>
</dbReference>
<dbReference type="AlphaFoldDB" id="R8BK37"/>
<dbReference type="GeneID" id="19325284"/>
<dbReference type="GO" id="GO:0045842">
    <property type="term" value="P:positive regulation of mitotic metaphase/anaphase transition"/>
    <property type="evidence" value="ECO:0007669"/>
    <property type="project" value="TreeGrafter"/>
</dbReference>
<dbReference type="EMBL" id="KB933140">
    <property type="protein sequence ID" value="EON99676.1"/>
    <property type="molecule type" value="Genomic_DNA"/>
</dbReference>
<dbReference type="GO" id="GO:0070979">
    <property type="term" value="P:protein K11-linked ubiquitination"/>
    <property type="evidence" value="ECO:0007669"/>
    <property type="project" value="TreeGrafter"/>
</dbReference>
<evidence type="ECO:0000313" key="10">
    <source>
        <dbReference type="EMBL" id="EON99676.1"/>
    </source>
</evidence>
<gene>
    <name evidence="10" type="ORF">UCRPA7_4797</name>
</gene>
<sequence length="578" mass="65345">MARYLSPAKTCLLALVELYVEDAVPHDGALPVLCFITSHLIDVDVDVDVASFSNPRSSRDRWQKARDIVGLIASINDFEQLLSPYSAATGLPGRRLWDVFLHKIWSIDSLHALHQFFDRLRLLLAKTKDELSLLAASGWPPPTEGTRLSRNSPFGTFVRRSQLEFGRLRFSDVGELWKDFVKYRQPTASAWRRRNPAAGPLSFDSVLLAGEHEWGAATADIAAVAYGDVLDENAARRLPASTDDLEILLEFQIDQMQRFGVRVPVKMRNEYSSLLKESYAVPSTSHYLRCLDAWRSGDYPTSYDYLHQYFDYTMHSSHRPFYQYALLTLAVLQAEFGCYKEAVDAMLETVSTARENRDMTCLNYALNWLFHFGQAHPHLVKELESNSMLGSGKETLAFLRVKAKEAGMFSLWSAALLSEAKLCLANGDSIATAVEYMVRSSQVLVERNIKYMVASQTALSIALWDRLGSASTTLMACRIFLMCHAPHSRVDDSLNITARLASLQAGRGQYDEAMSLLENIDANALRTWKMNQYWRRYRGLLKVLRNLHRNDLDGADYLLSQLLQTQPDDLEADLVSRG</sequence>
<evidence type="ECO:0000313" key="11">
    <source>
        <dbReference type="Proteomes" id="UP000014074"/>
    </source>
</evidence>
<organism evidence="10 11">
    <name type="scientific">Phaeoacremonium minimum (strain UCR-PA7)</name>
    <name type="common">Esca disease fungus</name>
    <name type="synonym">Togninia minima</name>
    <dbReference type="NCBI Taxonomy" id="1286976"/>
    <lineage>
        <taxon>Eukaryota</taxon>
        <taxon>Fungi</taxon>
        <taxon>Dikarya</taxon>
        <taxon>Ascomycota</taxon>
        <taxon>Pezizomycotina</taxon>
        <taxon>Sordariomycetes</taxon>
        <taxon>Sordariomycetidae</taxon>
        <taxon>Togniniales</taxon>
        <taxon>Togniniaceae</taxon>
        <taxon>Phaeoacremonium</taxon>
    </lineage>
</organism>
<evidence type="ECO:0000256" key="4">
    <source>
        <dbReference type="ARBA" id="ARBA00022776"/>
    </source>
</evidence>
<evidence type="ECO:0000256" key="6">
    <source>
        <dbReference type="ARBA" id="ARBA00023306"/>
    </source>
</evidence>
<evidence type="ECO:0000256" key="7">
    <source>
        <dbReference type="ARBA" id="ARBA00031069"/>
    </source>
</evidence>
<feature type="domain" description="Anaphase-promoting complex subunit 5" evidence="9">
    <location>
        <begin position="286"/>
        <end position="375"/>
    </location>
</feature>
<keyword evidence="5" id="KW-0833">Ubl conjugation pathway</keyword>
<dbReference type="UniPathway" id="UPA00143"/>
<dbReference type="InterPro" id="IPR037679">
    <property type="entry name" value="Apc5"/>
</dbReference>
<reference evidence="11" key="1">
    <citation type="journal article" date="2013" name="Genome Announc.">
        <title>Draft genome sequence of the ascomycete Phaeoacremonium aleophilum strain UCR-PA7, a causal agent of the esca disease complex in grapevines.</title>
        <authorList>
            <person name="Blanco-Ulate B."/>
            <person name="Rolshausen P."/>
            <person name="Cantu D."/>
        </authorList>
    </citation>
    <scope>NUCLEOTIDE SEQUENCE [LARGE SCALE GENOMIC DNA]</scope>
    <source>
        <strain evidence="11">UCR-PA7</strain>
    </source>
</reference>
<keyword evidence="4" id="KW-0498">Mitosis</keyword>
<dbReference type="GO" id="GO:0031145">
    <property type="term" value="P:anaphase-promoting complex-dependent catabolic process"/>
    <property type="evidence" value="ECO:0007669"/>
    <property type="project" value="TreeGrafter"/>
</dbReference>
<evidence type="ECO:0000256" key="5">
    <source>
        <dbReference type="ARBA" id="ARBA00022786"/>
    </source>
</evidence>
<dbReference type="HOGENOM" id="CLU_028207_0_0_1"/>
<name>R8BK37_PHAM7</name>
<keyword evidence="6" id="KW-0131">Cell cycle</keyword>
<dbReference type="SUPFAM" id="SSF48452">
    <property type="entry name" value="TPR-like"/>
    <property type="match status" value="1"/>
</dbReference>
<dbReference type="RefSeq" id="XP_007915539.1">
    <property type="nucleotide sequence ID" value="XM_007917348.1"/>
</dbReference>
<dbReference type="Pfam" id="PF12862">
    <property type="entry name" value="ANAPC5"/>
    <property type="match status" value="1"/>
</dbReference>
<dbReference type="KEGG" id="tmn:UCRPA7_4797"/>
<dbReference type="PANTHER" id="PTHR12830">
    <property type="entry name" value="ANAPHASE-PROMOTING COMPLEX SUBUNIT 5"/>
    <property type="match status" value="1"/>
</dbReference>
<dbReference type="InterPro" id="IPR011990">
    <property type="entry name" value="TPR-like_helical_dom_sf"/>
</dbReference>
<evidence type="ECO:0000256" key="8">
    <source>
        <dbReference type="ARBA" id="ARBA00045696"/>
    </source>
</evidence>
<comment type="similarity">
    <text evidence="1">Belongs to the APC5 family.</text>
</comment>
<dbReference type="OrthoDB" id="2504561at2759"/>
<dbReference type="eggNOG" id="KOG4322">
    <property type="taxonomic scope" value="Eukaryota"/>
</dbReference>
<evidence type="ECO:0000256" key="1">
    <source>
        <dbReference type="ARBA" id="ARBA00007450"/>
    </source>
</evidence>
<comment type="function">
    <text evidence="8">Component of the anaphase promoting complex/cyclosome (APC/C), a cell cycle-regulated E3 ubiquitin ligase that controls progression through mitosis and the G1 phase of the cell cycle. The APC/C complex acts by mediating ubiquitination and subsequent degradation of target proteins: it mainly mediates the formation of 'Lys-11'-linked polyubiquitin chains and, to a lower extent, the formation of 'Lys-48'- and 'Lys-63'-linked polyubiquitin chains. The APC/C complex catalyzes assembly of branched 'Lys-11'-/'Lys-48'-linked branched ubiquitin chains on target proteins.</text>
</comment>
<evidence type="ECO:0000256" key="3">
    <source>
        <dbReference type="ARBA" id="ARBA00022618"/>
    </source>
</evidence>
<protein>
    <recommendedName>
        <fullName evidence="2">Anaphase-promoting complex subunit 5</fullName>
    </recommendedName>
    <alternativeName>
        <fullName evidence="7">Cyclosome subunit 5</fullName>
    </alternativeName>
</protein>
<accession>R8BK37</accession>
<dbReference type="InterPro" id="IPR026000">
    <property type="entry name" value="Apc5_dom"/>
</dbReference>
<keyword evidence="11" id="KW-1185">Reference proteome</keyword>
<dbReference type="Proteomes" id="UP000014074">
    <property type="component" value="Unassembled WGS sequence"/>
</dbReference>
<keyword evidence="3" id="KW-0132">Cell division</keyword>